<keyword evidence="5" id="KW-0832">Ubl conjugation</keyword>
<keyword evidence="12" id="KW-1185">Reference proteome</keyword>
<dbReference type="Proteomes" id="UP001066276">
    <property type="component" value="Chromosome 2_1"/>
</dbReference>
<evidence type="ECO:0000256" key="2">
    <source>
        <dbReference type="ARBA" id="ARBA00022499"/>
    </source>
</evidence>
<evidence type="ECO:0000313" key="11">
    <source>
        <dbReference type="EMBL" id="KAJ1198890.1"/>
    </source>
</evidence>
<feature type="compositionally biased region" description="Basic and acidic residues" evidence="9">
    <location>
        <begin position="920"/>
        <end position="941"/>
    </location>
</feature>
<feature type="region of interest" description="Disordered" evidence="9">
    <location>
        <begin position="371"/>
        <end position="438"/>
    </location>
</feature>
<dbReference type="Pfam" id="PF16553">
    <property type="entry name" value="PUFD"/>
    <property type="match status" value="1"/>
</dbReference>
<feature type="compositionally biased region" description="Low complexity" evidence="9">
    <location>
        <begin position="1255"/>
        <end position="1266"/>
    </location>
</feature>
<keyword evidence="4" id="KW-0677">Repeat</keyword>
<keyword evidence="2" id="KW-1017">Isopeptide bond</keyword>
<evidence type="ECO:0000256" key="9">
    <source>
        <dbReference type="SAM" id="MobiDB-lite"/>
    </source>
</evidence>
<comment type="similarity">
    <text evidence="7">Belongs to the BCOR family.</text>
</comment>
<reference evidence="11" key="1">
    <citation type="journal article" date="2022" name="bioRxiv">
        <title>Sequencing and chromosome-scale assembly of the giantPleurodeles waltlgenome.</title>
        <authorList>
            <person name="Brown T."/>
            <person name="Elewa A."/>
            <person name="Iarovenko S."/>
            <person name="Subramanian E."/>
            <person name="Araus A.J."/>
            <person name="Petzold A."/>
            <person name="Susuki M."/>
            <person name="Suzuki K.-i.T."/>
            <person name="Hayashi T."/>
            <person name="Toyoda A."/>
            <person name="Oliveira C."/>
            <person name="Osipova E."/>
            <person name="Leigh N.D."/>
            <person name="Simon A."/>
            <person name="Yun M.H."/>
        </authorList>
    </citation>
    <scope>NUCLEOTIDE SEQUENCE</scope>
    <source>
        <strain evidence="11">20211129_DDA</strain>
        <tissue evidence="11">Liver</tissue>
    </source>
</reference>
<dbReference type="Gene3D" id="3.10.260.40">
    <property type="entry name" value="BCL-6 corepressor, PCGF1 binding domain"/>
    <property type="match status" value="1"/>
</dbReference>
<dbReference type="Gene3D" id="1.25.40.20">
    <property type="entry name" value="Ankyrin repeat-containing domain"/>
    <property type="match status" value="1"/>
</dbReference>
<dbReference type="InterPro" id="IPR036770">
    <property type="entry name" value="Ankyrin_rpt-contain_sf"/>
</dbReference>
<feature type="domain" description="BCL-6 corepressor PCGF1 binding" evidence="10">
    <location>
        <begin position="1481"/>
        <end position="1590"/>
    </location>
</feature>
<sequence>MTRIRPHDARTVMRKSWTLCNEDYYRITPLSGVDSKTAISEGVGSKDDCVNSGLSKVALTTDNCRNAQMVNEESNVEAKTGHKIQERPPDPQRLDCAGKLIATDTSDKELPLKSEDDLIMLDFTLSGSPVLESAQSESIRTPALPTGHQPEAFSASLQSVDAEHSTNLKTALNPGIQLAGQPLLGIHPVVSSGFSNLTPFMSRICFSTSQVPAVQKLPLPFQSGTILTPNQPLVYIPPSTCGQSLSVASLPSTLGVASSVTLPVLPSYLPERCLTGIMAPTELHPYSFASSEGRPLASDPKVASLDITKIITSAPSASPSIANNVTPVKDSPPSYTDSASSTALPNKQCPSSHSSLPANCGSPIPLLSISSLNRTPGHIDQNTDGASGSFSPLKSPPQLEREMVSPQDCNEMPLDLSSKSNRQKHTPPNQRKTPPMPVLTPVHTSGKAALSTVMSKSDCSSRRHLQSSYTSSTGTSNIGAPAPFVIFPEYLTNGDSRSSQVLGSSASWIKRSASLLGTIPGTYVGVANPVPASLLIGKDSTVEMNSDLRHLAKQESISIIDQGEQKNPGACAKKAIRTSIEGQQVNRSFLFGQIPSMTSVCTAKETTLWNTPVQATVQTKCPGNGNSSTSHVLPVGWPTHQVSVSTGISTTGQPLQNPCAASKMPSSVGECILLPNTKPSDTTVLPIRTSSERNLECHSRTVGPTSLKDDPTAKGVMCKPVYTEPISEDLLVPKLRADDHPKFVPSSLPKVGVTTECNIRSKSTSSVMNNATNDQNSNIGRPEESKTNIGQIDGFKMNCGRKSGDSKPKNKVLATYLSHDQPTNNPHNFRNIQDTPLLNKDRDLKGLNVPEDEMSRHSRRKSVNVEPVHCVHEVDLTKVKIEKTDGDEAYGSPTSQSRAEWMPVNNLGGITKAKVKNKIKKENKELGIKRKSKRQMEDVSGKRAQKKSKCKMKEEDEVSSKTYKRKKRKRRFSLKGASGKNSQSITPPVKESDDIKTRRRRRRPIKIEPLDQEEGYLEKKPKNNFRDFIPVVLTSRTRSQSGSANSSFASIATECDTTMDEVLPPMEDVLHSKRRRGRKVYGVNRYHQRKIKEEPHQEEISCPSHNLRRTREVPQKVEPVGSFWTLFESDEEIDGHIKKRKRRRQKNRKYQNGEYLTEREEELEMAHCYKRRKAVSDTKLKKRRRSPVLGTSNLWLRSRLPPFPQELQRHFFKEEPEDCAILPGLDKPCGKRKFKTKHLGDNTDEDVKVKRRRWVSSPKSVAVKSPSPKKRPDVGTPSKRGRISAFGSPDSSNTHLVPPEARRLIVNKNAGETLLQRAARLGYMEVVLYCLQRDLGDVNRRDNAGYTALHEACSRGWIDIMQTLLDNGANVNCSAQDGTRPIHDATVNDSLEAVWLLLSYGADPTLATYSGQTAMKLASSDAMKQYLNDYLDDLKGRSDGDPHVFWDFYSSAVLEQSDKMGDNILLTPPENSDQDEELEESDCFLFEFSDTPLLPCYNLQVSVSCGSSNWFLLSDVLKRLKLSSRIFQARFPHFEVASLQKKEFHRQVSTSQLLAESAEQWTQDDGETLELVRYEPELMKLLGSSVEFQAASS</sequence>
<name>A0AAV7VBD7_PLEWA</name>
<dbReference type="InterPro" id="IPR038227">
    <property type="entry name" value="PUFD_som_sf"/>
</dbReference>
<comment type="subcellular location">
    <subcellularLocation>
        <location evidence="1">Nucleus</location>
    </subcellularLocation>
</comment>
<proteinExistence type="inferred from homology"/>
<evidence type="ECO:0000259" key="10">
    <source>
        <dbReference type="Pfam" id="PF16553"/>
    </source>
</evidence>
<dbReference type="PANTHER" id="PTHR24117:SF6">
    <property type="entry name" value="BCL-6 COREPRESSOR-LIKE PROTEIN 1"/>
    <property type="match status" value="1"/>
</dbReference>
<gene>
    <name evidence="11" type="ORF">NDU88_002729</name>
</gene>
<accession>A0AAV7VBD7</accession>
<dbReference type="SMART" id="SM00248">
    <property type="entry name" value="ANK"/>
    <property type="match status" value="3"/>
</dbReference>
<evidence type="ECO:0000256" key="3">
    <source>
        <dbReference type="ARBA" id="ARBA00022553"/>
    </source>
</evidence>
<feature type="region of interest" description="Disordered" evidence="9">
    <location>
        <begin position="74"/>
        <end position="93"/>
    </location>
</feature>
<keyword evidence="8" id="KW-0040">ANK repeat</keyword>
<feature type="region of interest" description="Disordered" evidence="9">
    <location>
        <begin position="1255"/>
        <end position="1297"/>
    </location>
</feature>
<dbReference type="GO" id="GO:0005634">
    <property type="term" value="C:nucleus"/>
    <property type="evidence" value="ECO:0007669"/>
    <property type="project" value="UniProtKB-SubCell"/>
</dbReference>
<dbReference type="FunFam" id="1.25.40.20:FF:000032">
    <property type="entry name" value="BCL-6 corepressor isoform X1"/>
    <property type="match status" value="1"/>
</dbReference>
<dbReference type="InterPro" id="IPR002110">
    <property type="entry name" value="Ankyrin_rpt"/>
</dbReference>
<feature type="repeat" description="ANK" evidence="8">
    <location>
        <begin position="1377"/>
        <end position="1409"/>
    </location>
</feature>
<feature type="compositionally biased region" description="Basic and acidic residues" evidence="9">
    <location>
        <begin position="79"/>
        <end position="93"/>
    </location>
</feature>
<dbReference type="CDD" id="cd14260">
    <property type="entry name" value="PUFD_like_1"/>
    <property type="match status" value="1"/>
</dbReference>
<organism evidence="11 12">
    <name type="scientific">Pleurodeles waltl</name>
    <name type="common">Iberian ribbed newt</name>
    <dbReference type="NCBI Taxonomy" id="8319"/>
    <lineage>
        <taxon>Eukaryota</taxon>
        <taxon>Metazoa</taxon>
        <taxon>Chordata</taxon>
        <taxon>Craniata</taxon>
        <taxon>Vertebrata</taxon>
        <taxon>Euteleostomi</taxon>
        <taxon>Amphibia</taxon>
        <taxon>Batrachia</taxon>
        <taxon>Caudata</taxon>
        <taxon>Salamandroidea</taxon>
        <taxon>Salamandridae</taxon>
        <taxon>Pleurodelinae</taxon>
        <taxon>Pleurodeles</taxon>
    </lineage>
</organism>
<dbReference type="PROSITE" id="PS50088">
    <property type="entry name" value="ANK_REPEAT"/>
    <property type="match status" value="2"/>
</dbReference>
<evidence type="ECO:0000256" key="1">
    <source>
        <dbReference type="ARBA" id="ARBA00004123"/>
    </source>
</evidence>
<evidence type="ECO:0000313" key="12">
    <source>
        <dbReference type="Proteomes" id="UP001066276"/>
    </source>
</evidence>
<dbReference type="InterPro" id="IPR032365">
    <property type="entry name" value="PUFD"/>
</dbReference>
<feature type="region of interest" description="Disordered" evidence="9">
    <location>
        <begin position="318"/>
        <end position="356"/>
    </location>
</feature>
<protein>
    <recommendedName>
        <fullName evidence="10">BCL-6 corepressor PCGF1 binding domain-containing protein</fullName>
    </recommendedName>
</protein>
<dbReference type="PROSITE" id="PS50297">
    <property type="entry name" value="ANK_REP_REGION"/>
    <property type="match status" value="2"/>
</dbReference>
<feature type="compositionally biased region" description="Polar residues" evidence="9">
    <location>
        <begin position="380"/>
        <end position="392"/>
    </location>
</feature>
<dbReference type="EMBL" id="JANPWB010000003">
    <property type="protein sequence ID" value="KAJ1198890.1"/>
    <property type="molecule type" value="Genomic_DNA"/>
</dbReference>
<evidence type="ECO:0000256" key="4">
    <source>
        <dbReference type="ARBA" id="ARBA00022737"/>
    </source>
</evidence>
<keyword evidence="3" id="KW-0597">Phosphoprotein</keyword>
<comment type="caution">
    <text evidence="11">The sequence shown here is derived from an EMBL/GenBank/DDBJ whole genome shotgun (WGS) entry which is preliminary data.</text>
</comment>
<feature type="repeat" description="ANK" evidence="8">
    <location>
        <begin position="1344"/>
        <end position="1376"/>
    </location>
</feature>
<feature type="region of interest" description="Disordered" evidence="9">
    <location>
        <begin position="912"/>
        <end position="1019"/>
    </location>
</feature>
<dbReference type="SUPFAM" id="SSF48403">
    <property type="entry name" value="Ankyrin repeat"/>
    <property type="match status" value="1"/>
</dbReference>
<evidence type="ECO:0000256" key="7">
    <source>
        <dbReference type="ARBA" id="ARBA00034703"/>
    </source>
</evidence>
<evidence type="ECO:0000256" key="6">
    <source>
        <dbReference type="ARBA" id="ARBA00023242"/>
    </source>
</evidence>
<dbReference type="GO" id="GO:0000122">
    <property type="term" value="P:negative regulation of transcription by RNA polymerase II"/>
    <property type="evidence" value="ECO:0007669"/>
    <property type="project" value="TreeGrafter"/>
</dbReference>
<dbReference type="Pfam" id="PF12796">
    <property type="entry name" value="Ank_2"/>
    <property type="match status" value="1"/>
</dbReference>
<dbReference type="InterPro" id="IPR047144">
    <property type="entry name" value="BCOR-like"/>
</dbReference>
<dbReference type="PANTHER" id="PTHR24117">
    <property type="entry name" value="AGAP007537-PB"/>
    <property type="match status" value="1"/>
</dbReference>
<feature type="compositionally biased region" description="Basic residues" evidence="9">
    <location>
        <begin position="962"/>
        <end position="973"/>
    </location>
</feature>
<dbReference type="GO" id="GO:0003714">
    <property type="term" value="F:transcription corepressor activity"/>
    <property type="evidence" value="ECO:0007669"/>
    <property type="project" value="TreeGrafter"/>
</dbReference>
<feature type="region of interest" description="Disordered" evidence="9">
    <location>
        <begin position="766"/>
        <end position="808"/>
    </location>
</feature>
<feature type="compositionally biased region" description="Polar residues" evidence="9">
    <location>
        <begin position="333"/>
        <end position="356"/>
    </location>
</feature>
<evidence type="ECO:0000256" key="8">
    <source>
        <dbReference type="PROSITE-ProRule" id="PRU00023"/>
    </source>
</evidence>
<evidence type="ECO:0000256" key="5">
    <source>
        <dbReference type="ARBA" id="ARBA00022843"/>
    </source>
</evidence>
<feature type="compositionally biased region" description="Polar residues" evidence="9">
    <location>
        <begin position="766"/>
        <end position="779"/>
    </location>
</feature>
<keyword evidence="6" id="KW-0539">Nucleus</keyword>